<evidence type="ECO:0000256" key="4">
    <source>
        <dbReference type="ARBA" id="ARBA00022840"/>
    </source>
</evidence>
<comment type="domain">
    <text evidence="6">The N-terminal region contains the highly conserved SGGXDS motif, predicted to be a P-loop motif involved in ATP binding.</text>
</comment>
<dbReference type="PANTHER" id="PTHR43033">
    <property type="entry name" value="TRNA(ILE)-LYSIDINE SYNTHASE-RELATED"/>
    <property type="match status" value="1"/>
</dbReference>
<keyword evidence="4 6" id="KW-0067">ATP-binding</keyword>
<dbReference type="InterPro" id="IPR012094">
    <property type="entry name" value="tRNA_Ile_lys_synt"/>
</dbReference>
<dbReference type="AlphaFoldDB" id="Q0FL91"/>
<sequence length="448" mass="48655">MTPGADSLDQRFAEAMGAALGPDFPSDIVLAVSGGGDSMAMLTLAHNWAHVWGTRLWVVTVDHGLRPEAGNEAALVRETCDELGHPHTTLRWRWDGQGNLMDAARRARLDLIGRWRGGLSHVLLAHTRDDVAETFLMRLARGSGVDGLSAMTPLREVAETGATPLDPEACDGARPPEAAVPSGLTIVRPCLDMRRAELRHYLRVLKGRWVEDPTNEDDHYERARIRKLLRGLEAEGLGAETLAATAGRMGRAREALRARAVWAWEQCGQEGGAGDLVFERDRFAALERDTQLRLLAAALQWVASAEYRPRAAALEGLLERLLSGGAGTLMGCAARAERDRLRVWREYAAVAGTSVTVGDTALWDGRWRVFHPDLRGHTVQALGEEGWRQAAPAREAHVPHALALCLPSVWQGETLRACDALGVGPGATTTLEQGETQGAGFKGFLLSH</sequence>
<keyword evidence="2 6" id="KW-0819">tRNA processing</keyword>
<gene>
    <name evidence="6" type="primary">tilS</name>
    <name evidence="8" type="ORF">R2601_12433</name>
</gene>
<evidence type="ECO:0000256" key="6">
    <source>
        <dbReference type="HAMAP-Rule" id="MF_01161"/>
    </source>
</evidence>
<keyword evidence="9" id="KW-1185">Reference proteome</keyword>
<dbReference type="NCBIfam" id="TIGR02432">
    <property type="entry name" value="lysidine_TilS_N"/>
    <property type="match status" value="1"/>
</dbReference>
<evidence type="ECO:0000256" key="1">
    <source>
        <dbReference type="ARBA" id="ARBA00022598"/>
    </source>
</evidence>
<dbReference type="Gene3D" id="3.40.50.620">
    <property type="entry name" value="HUPs"/>
    <property type="match status" value="1"/>
</dbReference>
<keyword evidence="1 6" id="KW-0436">Ligase</keyword>
<dbReference type="GO" id="GO:0005524">
    <property type="term" value="F:ATP binding"/>
    <property type="evidence" value="ECO:0007669"/>
    <property type="project" value="UniProtKB-UniRule"/>
</dbReference>
<dbReference type="GO" id="GO:0032267">
    <property type="term" value="F:tRNA(Ile)-lysidine synthase activity"/>
    <property type="evidence" value="ECO:0007669"/>
    <property type="project" value="UniProtKB-EC"/>
</dbReference>
<dbReference type="SUPFAM" id="SSF52402">
    <property type="entry name" value="Adenine nucleotide alpha hydrolases-like"/>
    <property type="match status" value="1"/>
</dbReference>
<evidence type="ECO:0000259" key="7">
    <source>
        <dbReference type="Pfam" id="PF01171"/>
    </source>
</evidence>
<dbReference type="GO" id="GO:0005737">
    <property type="term" value="C:cytoplasm"/>
    <property type="evidence" value="ECO:0007669"/>
    <property type="project" value="UniProtKB-SubCell"/>
</dbReference>
<feature type="domain" description="tRNA(Ile)-lysidine/2-thiocytidine synthase N-terminal" evidence="7">
    <location>
        <begin position="28"/>
        <end position="227"/>
    </location>
</feature>
<dbReference type="PANTHER" id="PTHR43033:SF1">
    <property type="entry name" value="TRNA(ILE)-LYSIDINE SYNTHASE-RELATED"/>
    <property type="match status" value="1"/>
</dbReference>
<organism evidence="8 9">
    <name type="scientific">Salipiger bermudensis (strain DSM 26914 / JCM 13377 / KCTC 12554 / HTCC2601)</name>
    <name type="common">Pelagibaca bermudensis</name>
    <dbReference type="NCBI Taxonomy" id="314265"/>
    <lineage>
        <taxon>Bacteria</taxon>
        <taxon>Pseudomonadati</taxon>
        <taxon>Pseudomonadota</taxon>
        <taxon>Alphaproteobacteria</taxon>
        <taxon>Rhodobacterales</taxon>
        <taxon>Roseobacteraceae</taxon>
        <taxon>Salipiger</taxon>
    </lineage>
</organism>
<protein>
    <recommendedName>
        <fullName evidence="6">tRNA(Ile)-lysidine synthase</fullName>
        <ecNumber evidence="6">6.3.4.19</ecNumber>
    </recommendedName>
    <alternativeName>
        <fullName evidence="6">tRNA(Ile)-2-lysyl-cytidine synthase</fullName>
    </alternativeName>
    <alternativeName>
        <fullName evidence="6">tRNA(Ile)-lysidine synthetase</fullName>
    </alternativeName>
</protein>
<dbReference type="EMBL" id="AATQ01000034">
    <property type="protein sequence ID" value="EAU44980.1"/>
    <property type="molecule type" value="Genomic_DNA"/>
</dbReference>
<dbReference type="HAMAP" id="MF_01161">
    <property type="entry name" value="tRNA_Ile_lys_synt"/>
    <property type="match status" value="1"/>
</dbReference>
<evidence type="ECO:0000313" key="8">
    <source>
        <dbReference type="EMBL" id="EAU44980.1"/>
    </source>
</evidence>
<comment type="caution">
    <text evidence="8">The sequence shown here is derived from an EMBL/GenBank/DDBJ whole genome shotgun (WGS) entry which is preliminary data.</text>
</comment>
<evidence type="ECO:0000256" key="3">
    <source>
        <dbReference type="ARBA" id="ARBA00022741"/>
    </source>
</evidence>
<dbReference type="GO" id="GO:0006400">
    <property type="term" value="P:tRNA modification"/>
    <property type="evidence" value="ECO:0007669"/>
    <property type="project" value="UniProtKB-UniRule"/>
</dbReference>
<keyword evidence="3 6" id="KW-0547">Nucleotide-binding</keyword>
<evidence type="ECO:0000313" key="9">
    <source>
        <dbReference type="Proteomes" id="UP000006230"/>
    </source>
</evidence>
<evidence type="ECO:0000256" key="5">
    <source>
        <dbReference type="ARBA" id="ARBA00048539"/>
    </source>
</evidence>
<dbReference type="HOGENOM" id="CLU_018869_3_2_5"/>
<comment type="function">
    <text evidence="6">Ligates lysine onto the cytidine present at position 34 of the AUA codon-specific tRNA(Ile) that contains the anticodon CAU, in an ATP-dependent manner. Cytidine is converted to lysidine, thus changing the amino acid specificity of the tRNA from methionine to isoleucine.</text>
</comment>
<keyword evidence="6" id="KW-0963">Cytoplasm</keyword>
<dbReference type="EC" id="6.3.4.19" evidence="6"/>
<dbReference type="CDD" id="cd01992">
    <property type="entry name" value="TilS_N"/>
    <property type="match status" value="1"/>
</dbReference>
<dbReference type="Proteomes" id="UP000006230">
    <property type="component" value="Unassembled WGS sequence"/>
</dbReference>
<accession>Q0FL91</accession>
<reference evidence="8 9" key="1">
    <citation type="journal article" date="2010" name="J. Bacteriol.">
        <title>Genome sequences of Pelagibaca bermudensis HTCC2601T and Maritimibacter alkaliphilus HTCC2654T, the type strains of two marine Roseobacter genera.</title>
        <authorList>
            <person name="Thrash J.C."/>
            <person name="Cho J.C."/>
            <person name="Ferriera S."/>
            <person name="Johnson J."/>
            <person name="Vergin K.L."/>
            <person name="Giovannoni S.J."/>
        </authorList>
    </citation>
    <scope>NUCLEOTIDE SEQUENCE [LARGE SCALE GENOMIC DNA]</scope>
    <source>
        <strain evidence="9">DSM 26914 / JCM 13377 / KCTC 12554 / HTCC2601</strain>
    </source>
</reference>
<comment type="similarity">
    <text evidence="6">Belongs to the tRNA(Ile)-lysidine synthase family.</text>
</comment>
<name>Q0FL91_SALBH</name>
<comment type="catalytic activity">
    <reaction evidence="5 6">
        <text>cytidine(34) in tRNA(Ile2) + L-lysine + ATP = lysidine(34) in tRNA(Ile2) + AMP + diphosphate + H(+)</text>
        <dbReference type="Rhea" id="RHEA:43744"/>
        <dbReference type="Rhea" id="RHEA-COMP:10625"/>
        <dbReference type="Rhea" id="RHEA-COMP:10670"/>
        <dbReference type="ChEBI" id="CHEBI:15378"/>
        <dbReference type="ChEBI" id="CHEBI:30616"/>
        <dbReference type="ChEBI" id="CHEBI:32551"/>
        <dbReference type="ChEBI" id="CHEBI:33019"/>
        <dbReference type="ChEBI" id="CHEBI:82748"/>
        <dbReference type="ChEBI" id="CHEBI:83665"/>
        <dbReference type="ChEBI" id="CHEBI:456215"/>
        <dbReference type="EC" id="6.3.4.19"/>
    </reaction>
</comment>
<dbReference type="InterPro" id="IPR012795">
    <property type="entry name" value="tRNA_Ile_lys_synt_N"/>
</dbReference>
<feature type="binding site" evidence="6">
    <location>
        <begin position="33"/>
        <end position="38"/>
    </location>
    <ligand>
        <name>ATP</name>
        <dbReference type="ChEBI" id="CHEBI:30616"/>
    </ligand>
</feature>
<dbReference type="Pfam" id="PF01171">
    <property type="entry name" value="ATP_bind_3"/>
    <property type="match status" value="1"/>
</dbReference>
<dbReference type="eggNOG" id="COG0037">
    <property type="taxonomic scope" value="Bacteria"/>
</dbReference>
<dbReference type="InterPro" id="IPR011063">
    <property type="entry name" value="TilS/TtcA_N"/>
</dbReference>
<dbReference type="InterPro" id="IPR014729">
    <property type="entry name" value="Rossmann-like_a/b/a_fold"/>
</dbReference>
<proteinExistence type="inferred from homology"/>
<evidence type="ECO:0000256" key="2">
    <source>
        <dbReference type="ARBA" id="ARBA00022694"/>
    </source>
</evidence>
<dbReference type="STRING" id="314265.R2601_12433"/>
<comment type="subcellular location">
    <subcellularLocation>
        <location evidence="6">Cytoplasm</location>
    </subcellularLocation>
</comment>
<dbReference type="RefSeq" id="WP_007794352.1">
    <property type="nucleotide sequence ID" value="NZ_DS022276.1"/>
</dbReference>